<reference evidence="1" key="1">
    <citation type="journal article" date="2023" name="Plant J.">
        <title>The genome of the king protea, Protea cynaroides.</title>
        <authorList>
            <person name="Chang J."/>
            <person name="Duong T.A."/>
            <person name="Schoeman C."/>
            <person name="Ma X."/>
            <person name="Roodt D."/>
            <person name="Barker N."/>
            <person name="Li Z."/>
            <person name="Van de Peer Y."/>
            <person name="Mizrachi E."/>
        </authorList>
    </citation>
    <scope>NUCLEOTIDE SEQUENCE</scope>
    <source>
        <tissue evidence="1">Young leaves</tissue>
    </source>
</reference>
<accession>A0A9Q0KWT5</accession>
<gene>
    <name evidence="1" type="ORF">NE237_009038</name>
</gene>
<dbReference type="Proteomes" id="UP001141806">
    <property type="component" value="Unassembled WGS sequence"/>
</dbReference>
<evidence type="ECO:0000313" key="2">
    <source>
        <dbReference type="Proteomes" id="UP001141806"/>
    </source>
</evidence>
<proteinExistence type="predicted"/>
<sequence length="141" mass="15780">MDKFVFPRSASSDGHKPIRRRRWWRSIAELDGRLSSKYRHELSSLLLESYSEMHRIGDIVEPSRRAPLRREGISGLEFDTKVNSRSPFASINFQMKKSIDIVELSSFAAATTAASTTAVAAWNRGVSGSGNKKLVLLHTST</sequence>
<organism evidence="1 2">
    <name type="scientific">Protea cynaroides</name>
    <dbReference type="NCBI Taxonomy" id="273540"/>
    <lineage>
        <taxon>Eukaryota</taxon>
        <taxon>Viridiplantae</taxon>
        <taxon>Streptophyta</taxon>
        <taxon>Embryophyta</taxon>
        <taxon>Tracheophyta</taxon>
        <taxon>Spermatophyta</taxon>
        <taxon>Magnoliopsida</taxon>
        <taxon>Proteales</taxon>
        <taxon>Proteaceae</taxon>
        <taxon>Protea</taxon>
    </lineage>
</organism>
<protein>
    <submittedName>
        <fullName evidence="1">Uncharacterized protein</fullName>
    </submittedName>
</protein>
<evidence type="ECO:0000313" key="1">
    <source>
        <dbReference type="EMBL" id="KAJ4978258.1"/>
    </source>
</evidence>
<keyword evidence="2" id="KW-1185">Reference proteome</keyword>
<dbReference type="EMBL" id="JAMYWD010000002">
    <property type="protein sequence ID" value="KAJ4978258.1"/>
    <property type="molecule type" value="Genomic_DNA"/>
</dbReference>
<name>A0A9Q0KWT5_9MAGN</name>
<dbReference type="AlphaFoldDB" id="A0A9Q0KWT5"/>
<comment type="caution">
    <text evidence="1">The sequence shown here is derived from an EMBL/GenBank/DDBJ whole genome shotgun (WGS) entry which is preliminary data.</text>
</comment>